<dbReference type="GO" id="GO:0030983">
    <property type="term" value="F:mismatched DNA binding"/>
    <property type="evidence" value="ECO:0007669"/>
    <property type="project" value="InterPro"/>
</dbReference>
<dbReference type="InterPro" id="IPR013507">
    <property type="entry name" value="DNA_mismatch_S5_2-like"/>
</dbReference>
<gene>
    <name evidence="5" type="ORF">LY89DRAFT_680844</name>
</gene>
<dbReference type="InterPro" id="IPR036890">
    <property type="entry name" value="HATPase_C_sf"/>
</dbReference>
<dbReference type="PANTHER" id="PTHR10073">
    <property type="entry name" value="DNA MISMATCH REPAIR PROTEIN MLH, PMS, MUTL"/>
    <property type="match status" value="1"/>
</dbReference>
<feature type="region of interest" description="Disordered" evidence="3">
    <location>
        <begin position="474"/>
        <end position="498"/>
    </location>
</feature>
<dbReference type="NCBIfam" id="TIGR00585">
    <property type="entry name" value="mutl"/>
    <property type="match status" value="1"/>
</dbReference>
<dbReference type="Proteomes" id="UP000070700">
    <property type="component" value="Unassembled WGS sequence"/>
</dbReference>
<dbReference type="OrthoDB" id="10263226at2759"/>
<evidence type="ECO:0000256" key="3">
    <source>
        <dbReference type="SAM" id="MobiDB-lite"/>
    </source>
</evidence>
<dbReference type="SUPFAM" id="SSF55874">
    <property type="entry name" value="ATPase domain of HSP90 chaperone/DNA topoisomerase II/histidine kinase"/>
    <property type="match status" value="1"/>
</dbReference>
<feature type="compositionally biased region" description="Polar residues" evidence="3">
    <location>
        <begin position="488"/>
        <end position="498"/>
    </location>
</feature>
<evidence type="ECO:0000256" key="2">
    <source>
        <dbReference type="ARBA" id="ARBA00022763"/>
    </source>
</evidence>
<dbReference type="EMBL" id="KQ947406">
    <property type="protein sequence ID" value="KUJ22726.1"/>
    <property type="molecule type" value="Genomic_DNA"/>
</dbReference>
<keyword evidence="6" id="KW-1185">Reference proteome</keyword>
<dbReference type="KEGG" id="psco:LY89DRAFT_680844"/>
<dbReference type="AlphaFoldDB" id="A0A194XRF1"/>
<dbReference type="GeneID" id="28823876"/>
<proteinExistence type="inferred from homology"/>
<dbReference type="GO" id="GO:0006298">
    <property type="term" value="P:mismatch repair"/>
    <property type="evidence" value="ECO:0007669"/>
    <property type="project" value="InterPro"/>
</dbReference>
<dbReference type="GO" id="GO:0005524">
    <property type="term" value="F:ATP binding"/>
    <property type="evidence" value="ECO:0007669"/>
    <property type="project" value="InterPro"/>
</dbReference>
<dbReference type="InterPro" id="IPR014762">
    <property type="entry name" value="DNA_mismatch_repair_CS"/>
</dbReference>
<accession>A0A194XRF1</accession>
<dbReference type="InterPro" id="IPR020568">
    <property type="entry name" value="Ribosomal_Su5_D2-typ_SF"/>
</dbReference>
<protein>
    <recommendedName>
        <fullName evidence="4">DNA mismatch repair protein S5 domain-containing protein</fullName>
    </recommendedName>
</protein>
<sequence length="906" mass="100283">MTITALPEATVQLLGPSQALTTPTSLVKELIDNALDAKATTVDILISTNTIDKIEVRDNGHGIPLEDLDALGRHGHTSKLRSFHELKLIGGLSLGFRGEALASATQLGEVTVTTKTEGQPAATVARLKPSGGVASQSRSSNPIGTTVTVTNFLSKIPVRKQKALKEASKMLSKLKDLLQAYCLARPRVRFTLKVMKSSKGSWSYAPRSNDGIKEAVSLVIGRDTASQCMEKSLVFSENGSKDDVEGGQDTTELDVYELGPEDGTHQFAIDMFLLRPDADISKIGHGQYISIDSRPVSHDKGTMRKIVTLFKSYFKDCLADSSEKLKNPFLWMDIRCPVASYDANVEPAKDDVLFCNEPLLLEAIEQAFKDFYGERKEPIKPASAQKSIDHADNIELLEARVSTLRSGGNDESQPSLPEIEIEPGFQDMTPTRNRTSGAEEEPADAIFSVEDPGGSSKKTWTVDMSEDYNEEIERLHKRNDRPRLPDTPQGSNAASRSAVGNSLNPWLIAKMTAPLQRNDRGIPNSLNTPSRRAEHPHTFLPTPLQSSPLSAEPEILRPSTNLIRPRQIFRADDITSLALPIVQDAFLQGPSARQTSDDLEDDLLLGDDSTTFKRRHDFISARQLPDDPSIFPGPAQPGPFKKLKGVKRGNLPFVLPTKFREMADAQDGLRQSKLTLGSRSTRTVENPQELPEDCDLTWAMDFEQRKEDATRQRREQMRIARLQAKFQQAEEDAKLYGGPEEITRNSPHKNRYNAAIATLEAEHESSRSNVPIKEPFKTSLPDGDPRAYLMKRKRSMSVRLGEPPKMTRAKTLKLPLERIPVNENLHSLLYPVQSDIAVLRRITANLKQTDMYIQRGVVGSGLMLDGVEKDEITRKVQAVCENWSGWKGDMSEENVEGGGVQILVSG</sequence>
<evidence type="ECO:0000259" key="4">
    <source>
        <dbReference type="SMART" id="SM01340"/>
    </source>
</evidence>
<reference evidence="5 6" key="1">
    <citation type="submission" date="2015-10" db="EMBL/GenBank/DDBJ databases">
        <title>Full genome of DAOMC 229536 Phialocephala scopiformis, a fungal endophyte of spruce producing the potent anti-insectan compound rugulosin.</title>
        <authorList>
            <consortium name="DOE Joint Genome Institute"/>
            <person name="Walker A.K."/>
            <person name="Frasz S.L."/>
            <person name="Seifert K.A."/>
            <person name="Miller J.D."/>
            <person name="Mondo S.J."/>
            <person name="Labutti K."/>
            <person name="Lipzen A."/>
            <person name="Dockter R."/>
            <person name="Kennedy M."/>
            <person name="Grigoriev I.V."/>
            <person name="Spatafora J.W."/>
        </authorList>
    </citation>
    <scope>NUCLEOTIDE SEQUENCE [LARGE SCALE GENOMIC DNA]</scope>
    <source>
        <strain evidence="5 6">CBS 120377</strain>
    </source>
</reference>
<dbReference type="Pfam" id="PF01119">
    <property type="entry name" value="DNA_mis_repair"/>
    <property type="match status" value="1"/>
</dbReference>
<dbReference type="InterPro" id="IPR038973">
    <property type="entry name" value="MutL/Mlh/Pms-like"/>
</dbReference>
<comment type="similarity">
    <text evidence="1">Belongs to the DNA mismatch repair MutL/HexB family.</text>
</comment>
<dbReference type="InterPro" id="IPR014721">
    <property type="entry name" value="Ribsml_uS5_D2-typ_fold_subgr"/>
</dbReference>
<name>A0A194XRF1_MOLSC</name>
<evidence type="ECO:0000313" key="5">
    <source>
        <dbReference type="EMBL" id="KUJ22726.1"/>
    </source>
</evidence>
<dbReference type="PROSITE" id="PS00058">
    <property type="entry name" value="DNA_MISMATCH_REPAIR_1"/>
    <property type="match status" value="1"/>
</dbReference>
<dbReference type="GO" id="GO:0016887">
    <property type="term" value="F:ATP hydrolysis activity"/>
    <property type="evidence" value="ECO:0007669"/>
    <property type="project" value="InterPro"/>
</dbReference>
<dbReference type="STRING" id="149040.A0A194XRF1"/>
<organism evidence="5 6">
    <name type="scientific">Mollisia scopiformis</name>
    <name type="common">Conifer needle endophyte fungus</name>
    <name type="synonym">Phialocephala scopiformis</name>
    <dbReference type="NCBI Taxonomy" id="149040"/>
    <lineage>
        <taxon>Eukaryota</taxon>
        <taxon>Fungi</taxon>
        <taxon>Dikarya</taxon>
        <taxon>Ascomycota</taxon>
        <taxon>Pezizomycotina</taxon>
        <taxon>Leotiomycetes</taxon>
        <taxon>Helotiales</taxon>
        <taxon>Mollisiaceae</taxon>
        <taxon>Mollisia</taxon>
    </lineage>
</organism>
<evidence type="ECO:0000256" key="1">
    <source>
        <dbReference type="ARBA" id="ARBA00006082"/>
    </source>
</evidence>
<dbReference type="FunFam" id="3.30.565.10:FF:000017">
    <property type="entry name" value="PMS1 homolog 1, mismatch repair system component"/>
    <property type="match status" value="1"/>
</dbReference>
<dbReference type="PANTHER" id="PTHR10073:SF41">
    <property type="entry name" value="MISMATCH REPAIR PROTEIN, PUTATIVE (AFU_ORTHOLOGUE AFUA_8G05820)-RELATED"/>
    <property type="match status" value="1"/>
</dbReference>
<dbReference type="Gene3D" id="3.30.565.10">
    <property type="entry name" value="Histidine kinase-like ATPase, C-terminal domain"/>
    <property type="match status" value="1"/>
</dbReference>
<dbReference type="SMART" id="SM01340">
    <property type="entry name" value="DNA_mis_repair"/>
    <property type="match status" value="1"/>
</dbReference>
<dbReference type="Pfam" id="PF13589">
    <property type="entry name" value="HATPase_c_3"/>
    <property type="match status" value="1"/>
</dbReference>
<dbReference type="Gene3D" id="3.30.230.10">
    <property type="match status" value="1"/>
</dbReference>
<dbReference type="GO" id="GO:0140664">
    <property type="term" value="F:ATP-dependent DNA damage sensor activity"/>
    <property type="evidence" value="ECO:0007669"/>
    <property type="project" value="InterPro"/>
</dbReference>
<dbReference type="SUPFAM" id="SSF54211">
    <property type="entry name" value="Ribosomal protein S5 domain 2-like"/>
    <property type="match status" value="1"/>
</dbReference>
<dbReference type="InterPro" id="IPR002099">
    <property type="entry name" value="MutL/Mlh/PMS"/>
</dbReference>
<dbReference type="RefSeq" id="XP_018077081.1">
    <property type="nucleotide sequence ID" value="XM_018214150.1"/>
</dbReference>
<dbReference type="GO" id="GO:0032389">
    <property type="term" value="C:MutLalpha complex"/>
    <property type="evidence" value="ECO:0007669"/>
    <property type="project" value="TreeGrafter"/>
</dbReference>
<feature type="region of interest" description="Disordered" evidence="3">
    <location>
        <begin position="762"/>
        <end position="786"/>
    </location>
</feature>
<keyword evidence="2" id="KW-0227">DNA damage</keyword>
<evidence type="ECO:0000313" key="6">
    <source>
        <dbReference type="Proteomes" id="UP000070700"/>
    </source>
</evidence>
<feature type="domain" description="DNA mismatch repair protein S5" evidence="4">
    <location>
        <begin position="216"/>
        <end position="373"/>
    </location>
</feature>
<dbReference type="InParanoid" id="A0A194XRF1"/>
<dbReference type="GO" id="GO:0061982">
    <property type="term" value="P:meiosis I cell cycle process"/>
    <property type="evidence" value="ECO:0007669"/>
    <property type="project" value="UniProtKB-ARBA"/>
</dbReference>